<accession>A0ABR7NCA4</accession>
<name>A0ABR7NCA4_9FIRM</name>
<keyword evidence="3" id="KW-0804">Transcription</keyword>
<comment type="caution">
    <text evidence="5">The sequence shown here is derived from an EMBL/GenBank/DDBJ whole genome shotgun (WGS) entry which is preliminary data.</text>
</comment>
<dbReference type="InterPro" id="IPR050204">
    <property type="entry name" value="AraC_XylS_family_regulators"/>
</dbReference>
<reference evidence="5 6" key="1">
    <citation type="submission" date="2020-08" db="EMBL/GenBank/DDBJ databases">
        <title>Genome public.</title>
        <authorList>
            <person name="Liu C."/>
            <person name="Sun Q."/>
        </authorList>
    </citation>
    <scope>NUCLEOTIDE SEQUENCE [LARGE SCALE GENOMIC DNA]</scope>
    <source>
        <strain evidence="5 6">NSJ-46</strain>
    </source>
</reference>
<evidence type="ECO:0000256" key="1">
    <source>
        <dbReference type="ARBA" id="ARBA00023015"/>
    </source>
</evidence>
<dbReference type="PANTHER" id="PTHR46796">
    <property type="entry name" value="HTH-TYPE TRANSCRIPTIONAL ACTIVATOR RHAS-RELATED"/>
    <property type="match status" value="1"/>
</dbReference>
<dbReference type="SUPFAM" id="SSF46689">
    <property type="entry name" value="Homeodomain-like"/>
    <property type="match status" value="1"/>
</dbReference>
<dbReference type="Gene3D" id="1.10.10.60">
    <property type="entry name" value="Homeodomain-like"/>
    <property type="match status" value="1"/>
</dbReference>
<proteinExistence type="predicted"/>
<dbReference type="InterPro" id="IPR009057">
    <property type="entry name" value="Homeodomain-like_sf"/>
</dbReference>
<keyword evidence="2" id="KW-0238">DNA-binding</keyword>
<keyword evidence="6" id="KW-1185">Reference proteome</keyword>
<feature type="domain" description="HTH araC/xylS-type" evidence="4">
    <location>
        <begin position="159"/>
        <end position="262"/>
    </location>
</feature>
<protein>
    <submittedName>
        <fullName evidence="5">Helix-turn-helix transcriptional regulator</fullName>
    </submittedName>
</protein>
<organism evidence="5 6">
    <name type="scientific">Jingyaoa shaoxingensis</name>
    <dbReference type="NCBI Taxonomy" id="2763671"/>
    <lineage>
        <taxon>Bacteria</taxon>
        <taxon>Bacillati</taxon>
        <taxon>Bacillota</taxon>
        <taxon>Clostridia</taxon>
        <taxon>Lachnospirales</taxon>
        <taxon>Lachnospiraceae</taxon>
        <taxon>Jingyaoa</taxon>
    </lineage>
</organism>
<keyword evidence="1" id="KW-0805">Transcription regulation</keyword>
<sequence>MDEKKVVTPVQPYLRLDAEDYKEILNKRMGISSFYEFQVKDQTQNSFKAVPDGSTDLVFGIGEKDVKVLIGGTVLRAKNWDFDDGRYYFGARFLPGRCILPKDLSIQDVVNNDVEIDLNDYGTGLTDRIAEAEDVEQRAQILMSYLSENQKGSCRDGAHTLEEYMRQRIYATKGNITIGMLSRETGYSECYIRRIFKQIHGISPKEFERFIRFQAFLNEITAAPGEADSEETALNCGYYDQSHMLKDFRAFAGTTPEKYKKRICDGSDRRAAHTTINKQKENTHGIIKN</sequence>
<dbReference type="EMBL" id="JACRSZ010000015">
    <property type="protein sequence ID" value="MBC8574044.1"/>
    <property type="molecule type" value="Genomic_DNA"/>
</dbReference>
<dbReference type="Proteomes" id="UP000657421">
    <property type="component" value="Unassembled WGS sequence"/>
</dbReference>
<evidence type="ECO:0000313" key="6">
    <source>
        <dbReference type="Proteomes" id="UP000657421"/>
    </source>
</evidence>
<dbReference type="RefSeq" id="WP_249309541.1">
    <property type="nucleotide sequence ID" value="NZ_JACRSZ010000015.1"/>
</dbReference>
<dbReference type="Pfam" id="PF12833">
    <property type="entry name" value="HTH_18"/>
    <property type="match status" value="1"/>
</dbReference>
<dbReference type="InterPro" id="IPR018060">
    <property type="entry name" value="HTH_AraC"/>
</dbReference>
<evidence type="ECO:0000256" key="3">
    <source>
        <dbReference type="ARBA" id="ARBA00023163"/>
    </source>
</evidence>
<gene>
    <name evidence="5" type="ORF">H8716_13285</name>
</gene>
<evidence type="ECO:0000313" key="5">
    <source>
        <dbReference type="EMBL" id="MBC8574044.1"/>
    </source>
</evidence>
<evidence type="ECO:0000256" key="2">
    <source>
        <dbReference type="ARBA" id="ARBA00023125"/>
    </source>
</evidence>
<dbReference type="SMART" id="SM00342">
    <property type="entry name" value="HTH_ARAC"/>
    <property type="match status" value="1"/>
</dbReference>
<evidence type="ECO:0000259" key="4">
    <source>
        <dbReference type="PROSITE" id="PS01124"/>
    </source>
</evidence>
<dbReference type="PROSITE" id="PS01124">
    <property type="entry name" value="HTH_ARAC_FAMILY_2"/>
    <property type="match status" value="1"/>
</dbReference>